<feature type="domain" description="O-methyltransferase dimerisation" evidence="6">
    <location>
        <begin position="20"/>
        <end position="109"/>
    </location>
</feature>
<dbReference type="Pfam" id="PF08100">
    <property type="entry name" value="Dimerisation"/>
    <property type="match status" value="1"/>
</dbReference>
<organism evidence="7 8">
    <name type="scientific">Acacia crassicarpa</name>
    <name type="common">northern wattle</name>
    <dbReference type="NCBI Taxonomy" id="499986"/>
    <lineage>
        <taxon>Eukaryota</taxon>
        <taxon>Viridiplantae</taxon>
        <taxon>Streptophyta</taxon>
        <taxon>Embryophyta</taxon>
        <taxon>Tracheophyta</taxon>
        <taxon>Spermatophyta</taxon>
        <taxon>Magnoliopsida</taxon>
        <taxon>eudicotyledons</taxon>
        <taxon>Gunneridae</taxon>
        <taxon>Pentapetalae</taxon>
        <taxon>rosids</taxon>
        <taxon>fabids</taxon>
        <taxon>Fabales</taxon>
        <taxon>Fabaceae</taxon>
        <taxon>Caesalpinioideae</taxon>
        <taxon>mimosoid clade</taxon>
        <taxon>Acacieae</taxon>
        <taxon>Acacia</taxon>
    </lineage>
</organism>
<dbReference type="EMBL" id="JAWXYG010000013">
    <property type="protein sequence ID" value="KAK4255481.1"/>
    <property type="molecule type" value="Genomic_DNA"/>
</dbReference>
<evidence type="ECO:0000313" key="7">
    <source>
        <dbReference type="EMBL" id="KAK4255481.1"/>
    </source>
</evidence>
<dbReference type="InterPro" id="IPR016461">
    <property type="entry name" value="COMT-like"/>
</dbReference>
<dbReference type="InterPro" id="IPR036388">
    <property type="entry name" value="WH-like_DNA-bd_sf"/>
</dbReference>
<evidence type="ECO:0000256" key="4">
    <source>
        <dbReference type="PIRSR" id="PIRSR005739-1"/>
    </source>
</evidence>
<proteinExistence type="predicted"/>
<keyword evidence="8" id="KW-1185">Reference proteome</keyword>
<keyword evidence="1" id="KW-0489">Methyltransferase</keyword>
<protein>
    <submittedName>
        <fullName evidence="7">Uncharacterized protein</fullName>
    </submittedName>
</protein>
<evidence type="ECO:0000259" key="6">
    <source>
        <dbReference type="Pfam" id="PF08100"/>
    </source>
</evidence>
<accession>A0AAE1IRS4</accession>
<dbReference type="Proteomes" id="UP001293593">
    <property type="component" value="Unassembled WGS sequence"/>
</dbReference>
<evidence type="ECO:0000259" key="5">
    <source>
        <dbReference type="Pfam" id="PF00891"/>
    </source>
</evidence>
<evidence type="ECO:0000256" key="3">
    <source>
        <dbReference type="ARBA" id="ARBA00022691"/>
    </source>
</evidence>
<comment type="caution">
    <text evidence="7">The sequence shown here is derived from an EMBL/GenBank/DDBJ whole genome shotgun (WGS) entry which is preliminary data.</text>
</comment>
<name>A0AAE1IRS4_9FABA</name>
<keyword evidence="2" id="KW-0808">Transferase</keyword>
<dbReference type="InterPro" id="IPR029063">
    <property type="entry name" value="SAM-dependent_MTases_sf"/>
</dbReference>
<keyword evidence="3" id="KW-0949">S-adenosyl-L-methionine</keyword>
<dbReference type="SUPFAM" id="SSF53335">
    <property type="entry name" value="S-adenosyl-L-methionine-dependent methyltransferases"/>
    <property type="match status" value="1"/>
</dbReference>
<dbReference type="PIRSF" id="PIRSF005739">
    <property type="entry name" value="O-mtase"/>
    <property type="match status" value="1"/>
</dbReference>
<dbReference type="GO" id="GO:0008171">
    <property type="term" value="F:O-methyltransferase activity"/>
    <property type="evidence" value="ECO:0007669"/>
    <property type="project" value="InterPro"/>
</dbReference>
<dbReference type="InterPro" id="IPR001077">
    <property type="entry name" value="COMT_C"/>
</dbReference>
<dbReference type="SUPFAM" id="SSF46785">
    <property type="entry name" value="Winged helix' DNA-binding domain"/>
    <property type="match status" value="1"/>
</dbReference>
<dbReference type="GO" id="GO:0032259">
    <property type="term" value="P:methylation"/>
    <property type="evidence" value="ECO:0007669"/>
    <property type="project" value="UniProtKB-KW"/>
</dbReference>
<dbReference type="Gene3D" id="3.40.50.150">
    <property type="entry name" value="Vaccinia Virus protein VP39"/>
    <property type="match status" value="1"/>
</dbReference>
<reference evidence="7" key="1">
    <citation type="submission" date="2023-10" db="EMBL/GenBank/DDBJ databases">
        <title>Chromosome-level genome of the transformable northern wattle, Acacia crassicarpa.</title>
        <authorList>
            <person name="Massaro I."/>
            <person name="Sinha N.R."/>
            <person name="Poethig S."/>
            <person name="Leichty A.R."/>
        </authorList>
    </citation>
    <scope>NUCLEOTIDE SEQUENCE</scope>
    <source>
        <strain evidence="7">Acra3RX</strain>
        <tissue evidence="7">Leaf</tissue>
    </source>
</reference>
<dbReference type="PANTHER" id="PTHR11746">
    <property type="entry name" value="O-METHYLTRANSFERASE"/>
    <property type="match status" value="1"/>
</dbReference>
<gene>
    <name evidence="7" type="ORF">QN277_008479</name>
</gene>
<evidence type="ECO:0000313" key="8">
    <source>
        <dbReference type="Proteomes" id="UP001293593"/>
    </source>
</evidence>
<feature type="active site" description="Proton acceptor" evidence="4">
    <location>
        <position position="260"/>
    </location>
</feature>
<sequence>MEEYANGEEALTLQGQVHVWKCMFGFVDSMALKSAVELRIPDIIHHHGGPMSLSQITASLSDAPSPDLATLARIIRLLVHSNIFTAQHPSDGGDTLYGLTHSSRWLLSDSDLNLAPALLMQNHPTLMAPWHYLSHCVREGGPAFKKAHGREIWELASESPDFNKLFNDGMACMARMVMRAVLSAYKEGFESIESLVDVGGNTGGTSSEIVKSFPHIKCINFDLPHVIATAPEYDGVTYVGGDMFHSVPPADAVFMKWILHDWSDEDCIKILKNCEVAIAAKEEKGKVIIAELVLKPEGKGLFDETGLVTDLVMILHIPQVEKRGLNQSGRICYTELASLVVESSKHPLSYPSLKLSQSKIRQGIPSFTLVFSICPCDLFWIHVFYITTNILICFVSE</sequence>
<dbReference type="Gene3D" id="1.10.10.10">
    <property type="entry name" value="Winged helix-like DNA-binding domain superfamily/Winged helix DNA-binding domain"/>
    <property type="match status" value="1"/>
</dbReference>
<dbReference type="AlphaFoldDB" id="A0AAE1IRS4"/>
<evidence type="ECO:0000256" key="2">
    <source>
        <dbReference type="ARBA" id="ARBA00022679"/>
    </source>
</evidence>
<feature type="domain" description="O-methyltransferase C-terminal" evidence="5">
    <location>
        <begin position="130"/>
        <end position="316"/>
    </location>
</feature>
<dbReference type="InterPro" id="IPR036390">
    <property type="entry name" value="WH_DNA-bd_sf"/>
</dbReference>
<dbReference type="InterPro" id="IPR012967">
    <property type="entry name" value="COMT_dimerisation"/>
</dbReference>
<dbReference type="GO" id="GO:0008757">
    <property type="term" value="F:S-adenosylmethionine-dependent methyltransferase activity"/>
    <property type="evidence" value="ECO:0007669"/>
    <property type="project" value="UniProtKB-ARBA"/>
</dbReference>
<dbReference type="PROSITE" id="PS51683">
    <property type="entry name" value="SAM_OMT_II"/>
    <property type="match status" value="1"/>
</dbReference>
<dbReference type="Pfam" id="PF00891">
    <property type="entry name" value="Methyltransf_2"/>
    <property type="match status" value="1"/>
</dbReference>
<evidence type="ECO:0000256" key="1">
    <source>
        <dbReference type="ARBA" id="ARBA00022603"/>
    </source>
</evidence>
<dbReference type="GO" id="GO:0046983">
    <property type="term" value="F:protein dimerization activity"/>
    <property type="evidence" value="ECO:0007669"/>
    <property type="project" value="InterPro"/>
</dbReference>